<reference evidence="2 3" key="1">
    <citation type="submission" date="2016-11" db="EMBL/GenBank/DDBJ databases">
        <authorList>
            <person name="Jaros S."/>
            <person name="Januszkiewicz K."/>
            <person name="Wedrychowicz H."/>
        </authorList>
    </citation>
    <scope>NUCLEOTIDE SEQUENCE [LARGE SCALE GENOMIC DNA]</scope>
    <source>
        <strain evidence="2 3">DSM 16917</strain>
    </source>
</reference>
<dbReference type="Pfam" id="PF08241">
    <property type="entry name" value="Methyltransf_11"/>
    <property type="match status" value="1"/>
</dbReference>
<feature type="domain" description="Methyltransferase type 11" evidence="1">
    <location>
        <begin position="55"/>
        <end position="151"/>
    </location>
</feature>
<dbReference type="GO" id="GO:0032259">
    <property type="term" value="P:methylation"/>
    <property type="evidence" value="ECO:0007669"/>
    <property type="project" value="UniProtKB-KW"/>
</dbReference>
<dbReference type="AlphaFoldDB" id="A0A1M5RHJ2"/>
<dbReference type="RefSeq" id="WP_067657393.1">
    <property type="nucleotide sequence ID" value="NZ_FQXG01000002.1"/>
</dbReference>
<dbReference type="InterPro" id="IPR013216">
    <property type="entry name" value="Methyltransf_11"/>
</dbReference>
<keyword evidence="2" id="KW-0489">Methyltransferase</keyword>
<evidence type="ECO:0000313" key="3">
    <source>
        <dbReference type="Proteomes" id="UP000184268"/>
    </source>
</evidence>
<evidence type="ECO:0000313" key="2">
    <source>
        <dbReference type="EMBL" id="SHH25253.1"/>
    </source>
</evidence>
<proteinExistence type="predicted"/>
<protein>
    <submittedName>
        <fullName evidence="2">Methyltransferase domain-containing protein</fullName>
    </submittedName>
</protein>
<dbReference type="STRING" id="299255.SAMN02745129_1610"/>
<dbReference type="OrthoDB" id="8385759at2"/>
<dbReference type="EMBL" id="FQXG01000002">
    <property type="protein sequence ID" value="SHH25253.1"/>
    <property type="molecule type" value="Genomic_DNA"/>
</dbReference>
<dbReference type="InterPro" id="IPR029063">
    <property type="entry name" value="SAM-dependent_MTases_sf"/>
</dbReference>
<gene>
    <name evidence="2" type="ORF">SAMN02745129_1610</name>
</gene>
<evidence type="ECO:0000259" key="1">
    <source>
        <dbReference type="Pfam" id="PF08241"/>
    </source>
</evidence>
<keyword evidence="3" id="KW-1185">Reference proteome</keyword>
<dbReference type="PANTHER" id="PTHR43861">
    <property type="entry name" value="TRANS-ACONITATE 2-METHYLTRANSFERASE-RELATED"/>
    <property type="match status" value="1"/>
</dbReference>
<keyword evidence="2" id="KW-0808">Transferase</keyword>
<dbReference type="Proteomes" id="UP000184268">
    <property type="component" value="Unassembled WGS sequence"/>
</dbReference>
<dbReference type="Gene3D" id="3.40.50.150">
    <property type="entry name" value="Vaccinia Virus protein VP39"/>
    <property type="match status" value="1"/>
</dbReference>
<accession>A0A1M5RHJ2</accession>
<dbReference type="CDD" id="cd02440">
    <property type="entry name" value="AdoMet_MTases"/>
    <property type="match status" value="1"/>
</dbReference>
<dbReference type="GO" id="GO:0008757">
    <property type="term" value="F:S-adenosylmethionine-dependent methyltransferase activity"/>
    <property type="evidence" value="ECO:0007669"/>
    <property type="project" value="InterPro"/>
</dbReference>
<organism evidence="2 3">
    <name type="scientific">Ferrimonas marina</name>
    <dbReference type="NCBI Taxonomy" id="299255"/>
    <lineage>
        <taxon>Bacteria</taxon>
        <taxon>Pseudomonadati</taxon>
        <taxon>Pseudomonadota</taxon>
        <taxon>Gammaproteobacteria</taxon>
        <taxon>Alteromonadales</taxon>
        <taxon>Ferrimonadaceae</taxon>
        <taxon>Ferrimonas</taxon>
    </lineage>
</organism>
<dbReference type="PANTHER" id="PTHR43861:SF1">
    <property type="entry name" value="TRANS-ACONITATE 2-METHYLTRANSFERASE"/>
    <property type="match status" value="1"/>
</dbReference>
<dbReference type="SUPFAM" id="SSF53335">
    <property type="entry name" value="S-adenosyl-L-methionine-dependent methyltransferases"/>
    <property type="match status" value="1"/>
</dbReference>
<sequence>MTDHLESNRTAWDHRVKVHLDSQFYDVPGFLAGASSLNPIELELLGPLQGQRLLHLQCHFGLDSLSCARLGAEVTGVDLSPEGVHQARQLAQQAKLEAEFVCADVFDYLAQVEPTFDRVLVSYGALCWLPSLAPWAEGIARALKPGGRLVLVEFHPLIDLMAGYGYFHRPEPDWEEEGTYTENCPGETHPMACWVHNIGEVAQALRSAGLTLESLGEHAVSPYPCFDGMTAVEGGYVQLHQGHPKPLLYHLVATKPES</sequence>
<name>A0A1M5RHJ2_9GAMM</name>